<evidence type="ECO:0000256" key="4">
    <source>
        <dbReference type="ARBA" id="ARBA00009489"/>
    </source>
</evidence>
<dbReference type="SUPFAM" id="SSF53850">
    <property type="entry name" value="Periplasmic binding protein-like II"/>
    <property type="match status" value="1"/>
</dbReference>
<feature type="region of interest" description="Disordered" evidence="17">
    <location>
        <begin position="290"/>
        <end position="340"/>
    </location>
</feature>
<comment type="caution">
    <text evidence="19">The sequence shown here is derived from an EMBL/GenBank/DDBJ whole genome shotgun (WGS) entry which is preliminary data.</text>
</comment>
<evidence type="ECO:0000256" key="6">
    <source>
        <dbReference type="ARBA" id="ARBA00011946"/>
    </source>
</evidence>
<feature type="region of interest" description="Disordered" evidence="17">
    <location>
        <begin position="367"/>
        <end position="386"/>
    </location>
</feature>
<feature type="region of interest" description="Disordered" evidence="17">
    <location>
        <begin position="232"/>
        <end position="264"/>
    </location>
</feature>
<keyword evidence="10 16" id="KW-0328">Glycosyltransferase</keyword>
<comment type="domain">
    <text evidence="16">Lacks the C-terminal regulatory region which is replaced by HisZ.</text>
</comment>
<proteinExistence type="inferred from homology"/>
<dbReference type="AlphaFoldDB" id="A0A368HFK3"/>
<sequence>MVTLALSKGRILEESIPLLERAGIVPEEDLAKTRRLIVGTSIPGVRLVVIRAADVPTYVRYGAADLGIAGRDVLLEDGGEGLYELADLGIATCRLMVASPIDEMAREGARSWTRLRVATKYVRITERYLAAQGIQADIIHLYGSMELAPLVGLADRIVDLVSSGRTLAANGLKPIEHVLDVSAWLVANRAAMKMKYEALRPVIACLAGSEGNERYRATTYARRDLRCGVQGPARAQRDRFARRRGGGPRDYRGRARPGRCRTAHVDRASRWARGAHGCGTGGPGARACRGLRGSDARRAGGPARGRGAYPDISRTSGHRTPHAGGCPGLAPGPEGDGAGPGRSLCAGRQGRLSVIGADERHPCAHRRGRRACHDGPGPGRAAAARTRGRLCGRGRSRVPGGRGAGDRGARLWHGQRAACRQDRGARKRLCGGRQASGIRTSGHRHDCRALGGGDRLRRRHRPLVDRL</sequence>
<feature type="domain" description="ATP phosphoribosyltransferase catalytic" evidence="18">
    <location>
        <begin position="51"/>
        <end position="206"/>
    </location>
</feature>
<evidence type="ECO:0000256" key="1">
    <source>
        <dbReference type="ARBA" id="ARBA00000915"/>
    </source>
</evidence>
<evidence type="ECO:0000256" key="3">
    <source>
        <dbReference type="ARBA" id="ARBA00004667"/>
    </source>
</evidence>
<evidence type="ECO:0000256" key="8">
    <source>
        <dbReference type="ARBA" id="ARBA00022490"/>
    </source>
</evidence>
<dbReference type="UniPathway" id="UPA00031">
    <property type="reaction ID" value="UER00006"/>
</dbReference>
<evidence type="ECO:0000256" key="10">
    <source>
        <dbReference type="ARBA" id="ARBA00022676"/>
    </source>
</evidence>
<comment type="similarity">
    <text evidence="4 16">Belongs to the ATP phosphoribosyltransferase family. Short subfamily.</text>
</comment>
<dbReference type="FunFam" id="3.40.190.10:FF:000008">
    <property type="entry name" value="ATP phosphoribosyltransferase"/>
    <property type="match status" value="1"/>
</dbReference>
<evidence type="ECO:0000256" key="9">
    <source>
        <dbReference type="ARBA" id="ARBA00022605"/>
    </source>
</evidence>
<evidence type="ECO:0000256" key="11">
    <source>
        <dbReference type="ARBA" id="ARBA00022679"/>
    </source>
</evidence>
<evidence type="ECO:0000256" key="12">
    <source>
        <dbReference type="ARBA" id="ARBA00022741"/>
    </source>
</evidence>
<comment type="subcellular location">
    <subcellularLocation>
        <location evidence="2 16">Cytoplasm</location>
    </subcellularLocation>
</comment>
<keyword evidence="9 16" id="KW-0028">Amino-acid biosynthesis</keyword>
<keyword evidence="20" id="KW-1185">Reference proteome</keyword>
<evidence type="ECO:0000256" key="17">
    <source>
        <dbReference type="SAM" id="MobiDB-lite"/>
    </source>
</evidence>
<evidence type="ECO:0000256" key="13">
    <source>
        <dbReference type="ARBA" id="ARBA00022840"/>
    </source>
</evidence>
<keyword evidence="8 16" id="KW-0963">Cytoplasm</keyword>
<reference evidence="19 20" key="1">
    <citation type="submission" date="2018-02" db="EMBL/GenBank/DDBJ databases">
        <title>Insights into the biology of acidophilic members of the Acidiferrobacteraceae family derived from comparative genomic analyses.</title>
        <authorList>
            <person name="Issotta F."/>
            <person name="Thyssen C."/>
            <person name="Mena C."/>
            <person name="Moya A."/>
            <person name="Bellenberg S."/>
            <person name="Sproer C."/>
            <person name="Covarrubias P.C."/>
            <person name="Sand W."/>
            <person name="Quatrini R."/>
            <person name="Vera M."/>
        </authorList>
    </citation>
    <scope>NUCLEOTIDE SEQUENCE [LARGE SCALE GENOMIC DNA]</scope>
    <source>
        <strain evidence="20">m-1</strain>
    </source>
</reference>
<gene>
    <name evidence="16" type="primary">hisG</name>
    <name evidence="19" type="ORF">C4900_13020</name>
</gene>
<keyword evidence="11 16" id="KW-0808">Transferase</keyword>
<dbReference type="InterPro" id="IPR018198">
    <property type="entry name" value="ATP_PRibTrfase_CS"/>
</dbReference>
<dbReference type="GO" id="GO:0003879">
    <property type="term" value="F:ATP phosphoribosyltransferase activity"/>
    <property type="evidence" value="ECO:0007669"/>
    <property type="project" value="UniProtKB-UniRule"/>
</dbReference>
<feature type="compositionally biased region" description="Low complexity" evidence="17">
    <location>
        <begin position="299"/>
        <end position="308"/>
    </location>
</feature>
<evidence type="ECO:0000259" key="18">
    <source>
        <dbReference type="Pfam" id="PF01634"/>
    </source>
</evidence>
<comment type="function">
    <text evidence="15 16">Catalyzes the condensation of ATP and 5-phosphoribose 1-diphosphate to form N'-(5'-phosphoribosyl)-ATP (PR-ATP). Has a crucial role in the pathway because the rate of histidine biosynthesis seems to be controlled primarily by regulation of HisG enzymatic activity.</text>
</comment>
<comment type="pathway">
    <text evidence="3 16">Amino-acid biosynthesis; L-histidine biosynthesis; L-histidine from 5-phospho-alpha-D-ribose 1-diphosphate: step 1/9.</text>
</comment>
<dbReference type="GO" id="GO:0000105">
    <property type="term" value="P:L-histidine biosynthetic process"/>
    <property type="evidence" value="ECO:0007669"/>
    <property type="project" value="UniProtKB-UniRule"/>
</dbReference>
<keyword evidence="14 16" id="KW-0368">Histidine biosynthesis</keyword>
<dbReference type="InterPro" id="IPR001348">
    <property type="entry name" value="ATP_PRibTrfase_HisG"/>
</dbReference>
<evidence type="ECO:0000256" key="2">
    <source>
        <dbReference type="ARBA" id="ARBA00004496"/>
    </source>
</evidence>
<evidence type="ECO:0000313" key="19">
    <source>
        <dbReference type="EMBL" id="RCN57225.1"/>
    </source>
</evidence>
<dbReference type="EC" id="2.4.2.17" evidence="6 16"/>
<dbReference type="EMBL" id="PSYR01000002">
    <property type="protein sequence ID" value="RCN57225.1"/>
    <property type="molecule type" value="Genomic_DNA"/>
</dbReference>
<comment type="catalytic activity">
    <reaction evidence="1 16">
        <text>1-(5-phospho-beta-D-ribosyl)-ATP + diphosphate = 5-phospho-alpha-D-ribose 1-diphosphate + ATP</text>
        <dbReference type="Rhea" id="RHEA:18473"/>
        <dbReference type="ChEBI" id="CHEBI:30616"/>
        <dbReference type="ChEBI" id="CHEBI:33019"/>
        <dbReference type="ChEBI" id="CHEBI:58017"/>
        <dbReference type="ChEBI" id="CHEBI:73183"/>
        <dbReference type="EC" id="2.4.2.17"/>
    </reaction>
</comment>
<comment type="subunit">
    <text evidence="5 16">Heteromultimer composed of HisG and HisZ subunits.</text>
</comment>
<name>A0A368HFK3_9GAMM</name>
<evidence type="ECO:0000256" key="15">
    <source>
        <dbReference type="ARBA" id="ARBA00024861"/>
    </source>
</evidence>
<dbReference type="GO" id="GO:0005524">
    <property type="term" value="F:ATP binding"/>
    <property type="evidence" value="ECO:0007669"/>
    <property type="project" value="UniProtKB-KW"/>
</dbReference>
<dbReference type="OrthoDB" id="9801867at2"/>
<dbReference type="GO" id="GO:0005737">
    <property type="term" value="C:cytoplasm"/>
    <property type="evidence" value="ECO:0007669"/>
    <property type="project" value="UniProtKB-SubCell"/>
</dbReference>
<dbReference type="InterPro" id="IPR013820">
    <property type="entry name" value="ATP_PRibTrfase_cat"/>
</dbReference>
<keyword evidence="12 16" id="KW-0547">Nucleotide-binding</keyword>
<organism evidence="19 20">
    <name type="scientific">Acidiferrobacter thiooxydans</name>
    <dbReference type="NCBI Taxonomy" id="163359"/>
    <lineage>
        <taxon>Bacteria</taxon>
        <taxon>Pseudomonadati</taxon>
        <taxon>Pseudomonadota</taxon>
        <taxon>Gammaproteobacteria</taxon>
        <taxon>Acidiferrobacterales</taxon>
        <taxon>Acidiferrobacteraceae</taxon>
        <taxon>Acidiferrobacter</taxon>
    </lineage>
</organism>
<dbReference type="Proteomes" id="UP000253250">
    <property type="component" value="Unassembled WGS sequence"/>
</dbReference>
<dbReference type="Pfam" id="PF01634">
    <property type="entry name" value="HisG"/>
    <property type="match status" value="1"/>
</dbReference>
<dbReference type="HAMAP" id="MF_01018">
    <property type="entry name" value="HisG_Short"/>
    <property type="match status" value="1"/>
</dbReference>
<protein>
    <recommendedName>
        <fullName evidence="7 16">ATP phosphoribosyltransferase</fullName>
        <shortName evidence="16">ATP-PRT</shortName>
        <shortName evidence="16">ATP-PRTase</shortName>
        <ecNumber evidence="6 16">2.4.2.17</ecNumber>
    </recommendedName>
</protein>
<dbReference type="CDD" id="cd13595">
    <property type="entry name" value="PBP2_HisGs"/>
    <property type="match status" value="1"/>
</dbReference>
<evidence type="ECO:0000256" key="7">
    <source>
        <dbReference type="ARBA" id="ARBA00020998"/>
    </source>
</evidence>
<keyword evidence="13 16" id="KW-0067">ATP-binding</keyword>
<dbReference type="InterPro" id="IPR024893">
    <property type="entry name" value="ATP_PRibTrfase_HisG_short"/>
</dbReference>
<dbReference type="PANTHER" id="PTHR21403">
    <property type="entry name" value="ATP PHOSPHORIBOSYLTRANSFERASE ATP-PRTASE"/>
    <property type="match status" value="1"/>
</dbReference>
<dbReference type="NCBIfam" id="TIGR00070">
    <property type="entry name" value="hisG"/>
    <property type="match status" value="1"/>
</dbReference>
<dbReference type="Gene3D" id="3.40.190.10">
    <property type="entry name" value="Periplasmic binding protein-like II"/>
    <property type="match status" value="2"/>
</dbReference>
<evidence type="ECO:0000256" key="16">
    <source>
        <dbReference type="HAMAP-Rule" id="MF_01018"/>
    </source>
</evidence>
<evidence type="ECO:0000313" key="20">
    <source>
        <dbReference type="Proteomes" id="UP000253250"/>
    </source>
</evidence>
<evidence type="ECO:0000256" key="14">
    <source>
        <dbReference type="ARBA" id="ARBA00023102"/>
    </source>
</evidence>
<evidence type="ECO:0000256" key="5">
    <source>
        <dbReference type="ARBA" id="ARBA00011496"/>
    </source>
</evidence>
<dbReference type="PANTHER" id="PTHR21403:SF8">
    <property type="entry name" value="ATP PHOSPHORIBOSYLTRANSFERASE"/>
    <property type="match status" value="1"/>
</dbReference>
<accession>A0A368HFK3</accession>
<feature type="region of interest" description="Disordered" evidence="17">
    <location>
        <begin position="432"/>
        <end position="453"/>
    </location>
</feature>
<dbReference type="PROSITE" id="PS01316">
    <property type="entry name" value="ATP_P_PHORIBOSYLTR"/>
    <property type="match status" value="1"/>
</dbReference>